<name>A0A3P7NQV1_DIBLA</name>
<keyword evidence="3" id="KW-1185">Reference proteome</keyword>
<evidence type="ECO:0008006" key="4">
    <source>
        <dbReference type="Google" id="ProtNLM"/>
    </source>
</evidence>
<feature type="compositionally biased region" description="Polar residues" evidence="1">
    <location>
        <begin position="15"/>
        <end position="24"/>
    </location>
</feature>
<evidence type="ECO:0000256" key="1">
    <source>
        <dbReference type="SAM" id="MobiDB-lite"/>
    </source>
</evidence>
<evidence type="ECO:0000313" key="2">
    <source>
        <dbReference type="EMBL" id="VDN43160.1"/>
    </source>
</evidence>
<dbReference type="OrthoDB" id="10070415at2759"/>
<gene>
    <name evidence="2" type="ORF">DILT_LOCUS19012</name>
</gene>
<sequence>MDRSPSRHFQDEDLPSTTQETPSEKGTANIVIIIVKFRCKIFTRVLLSHASNHVEQGLLPESQCGFRLHRGTNNLIIVARQL</sequence>
<evidence type="ECO:0000313" key="3">
    <source>
        <dbReference type="Proteomes" id="UP000281553"/>
    </source>
</evidence>
<accession>A0A3P7NQV1</accession>
<reference evidence="2 3" key="1">
    <citation type="submission" date="2018-11" db="EMBL/GenBank/DDBJ databases">
        <authorList>
            <consortium name="Pathogen Informatics"/>
        </authorList>
    </citation>
    <scope>NUCLEOTIDE SEQUENCE [LARGE SCALE GENOMIC DNA]</scope>
</reference>
<feature type="compositionally biased region" description="Basic and acidic residues" evidence="1">
    <location>
        <begin position="1"/>
        <end position="11"/>
    </location>
</feature>
<proteinExistence type="predicted"/>
<feature type="region of interest" description="Disordered" evidence="1">
    <location>
        <begin position="1"/>
        <end position="24"/>
    </location>
</feature>
<dbReference type="Proteomes" id="UP000281553">
    <property type="component" value="Unassembled WGS sequence"/>
</dbReference>
<protein>
    <recommendedName>
        <fullName evidence="4">Reverse transcriptase domain-containing protein</fullName>
    </recommendedName>
</protein>
<dbReference type="AlphaFoldDB" id="A0A3P7NQV1"/>
<dbReference type="EMBL" id="UYRU01106923">
    <property type="protein sequence ID" value="VDN43160.1"/>
    <property type="molecule type" value="Genomic_DNA"/>
</dbReference>
<organism evidence="2 3">
    <name type="scientific">Dibothriocephalus latus</name>
    <name type="common">Fish tapeworm</name>
    <name type="synonym">Diphyllobothrium latum</name>
    <dbReference type="NCBI Taxonomy" id="60516"/>
    <lineage>
        <taxon>Eukaryota</taxon>
        <taxon>Metazoa</taxon>
        <taxon>Spiralia</taxon>
        <taxon>Lophotrochozoa</taxon>
        <taxon>Platyhelminthes</taxon>
        <taxon>Cestoda</taxon>
        <taxon>Eucestoda</taxon>
        <taxon>Diphyllobothriidea</taxon>
        <taxon>Diphyllobothriidae</taxon>
        <taxon>Dibothriocephalus</taxon>
    </lineage>
</organism>